<comment type="caution">
    <text evidence="5">The sequence shown here is derived from an EMBL/GenBank/DDBJ whole genome shotgun (WGS) entry which is preliminary data.</text>
</comment>
<dbReference type="SUPFAM" id="SSF52540">
    <property type="entry name" value="P-loop containing nucleoside triphosphate hydrolases"/>
    <property type="match status" value="1"/>
</dbReference>
<evidence type="ECO:0000259" key="4">
    <source>
        <dbReference type="PROSITE" id="PS50893"/>
    </source>
</evidence>
<organism evidence="5 6">
    <name type="scientific">Clostridium scindens (strain JCM 10418 / VPI 12708)</name>
    <dbReference type="NCBI Taxonomy" id="29347"/>
    <lineage>
        <taxon>Bacteria</taxon>
        <taxon>Bacillati</taxon>
        <taxon>Bacillota</taxon>
        <taxon>Clostridia</taxon>
        <taxon>Lachnospirales</taxon>
        <taxon>Lachnospiraceae</taxon>
    </lineage>
</organism>
<feature type="domain" description="ABC transporter" evidence="4">
    <location>
        <begin position="1"/>
        <end position="199"/>
    </location>
</feature>
<dbReference type="GO" id="GO:0005524">
    <property type="term" value="F:ATP binding"/>
    <property type="evidence" value="ECO:0007669"/>
    <property type="project" value="UniProtKB-KW"/>
</dbReference>
<evidence type="ECO:0000313" key="5">
    <source>
        <dbReference type="EMBL" id="MSS41153.1"/>
    </source>
</evidence>
<dbReference type="Pfam" id="PF00005">
    <property type="entry name" value="ABC_tran"/>
    <property type="match status" value="1"/>
</dbReference>
<dbReference type="InterPro" id="IPR017871">
    <property type="entry name" value="ABC_transporter-like_CS"/>
</dbReference>
<dbReference type="Proteomes" id="UP000462363">
    <property type="component" value="Unassembled WGS sequence"/>
</dbReference>
<dbReference type="GO" id="GO:0016887">
    <property type="term" value="F:ATP hydrolysis activity"/>
    <property type="evidence" value="ECO:0007669"/>
    <property type="project" value="InterPro"/>
</dbReference>
<accession>A0A844F6W0</accession>
<dbReference type="InterPro" id="IPR050093">
    <property type="entry name" value="ABC_SmlMolc_Importer"/>
</dbReference>
<dbReference type="RefSeq" id="WP_004608143.1">
    <property type="nucleotide sequence ID" value="NZ_AP024846.1"/>
</dbReference>
<name>A0A844F6W0_CLOSV</name>
<protein>
    <submittedName>
        <fullName evidence="5">ATP-binding cassette domain-containing protein</fullName>
    </submittedName>
</protein>
<dbReference type="EMBL" id="VUMB01000027">
    <property type="protein sequence ID" value="MSS41153.1"/>
    <property type="molecule type" value="Genomic_DNA"/>
</dbReference>
<dbReference type="InterPro" id="IPR027417">
    <property type="entry name" value="P-loop_NTPase"/>
</dbReference>
<gene>
    <name evidence="5" type="ORF">FYJ37_12525</name>
</gene>
<evidence type="ECO:0000256" key="1">
    <source>
        <dbReference type="ARBA" id="ARBA00022448"/>
    </source>
</evidence>
<dbReference type="SMART" id="SM00382">
    <property type="entry name" value="AAA"/>
    <property type="match status" value="1"/>
</dbReference>
<evidence type="ECO:0000256" key="3">
    <source>
        <dbReference type="ARBA" id="ARBA00022840"/>
    </source>
</evidence>
<keyword evidence="1" id="KW-0813">Transport</keyword>
<dbReference type="PROSITE" id="PS00211">
    <property type="entry name" value="ABC_TRANSPORTER_1"/>
    <property type="match status" value="1"/>
</dbReference>
<dbReference type="InterPro" id="IPR003593">
    <property type="entry name" value="AAA+_ATPase"/>
</dbReference>
<evidence type="ECO:0000256" key="2">
    <source>
        <dbReference type="ARBA" id="ARBA00022741"/>
    </source>
</evidence>
<dbReference type="InterPro" id="IPR003439">
    <property type="entry name" value="ABC_transporter-like_ATP-bd"/>
</dbReference>
<keyword evidence="3 5" id="KW-0067">ATP-binding</keyword>
<keyword evidence="2" id="KW-0547">Nucleotide-binding</keyword>
<dbReference type="AlphaFoldDB" id="A0A844F6W0"/>
<dbReference type="GeneID" id="62696133"/>
<sequence>MRITNLEKTIGNFHLEVDDLYIEPGKIHGIVGPNGCGKTVFLKMVAKILKPDGGNIDYEGLTGRDITMMSQRPYLMDASVYQNLIYPLTLRGIKPDEDAVDRTLERAGLLSQKKQYAKSLSSGERQKLSFLRALIFHPKLIMVDETLSNLDPESEALFEGMIVEVQKEAPITWMIVNHQLDHIYQLCDQIHYMEKGRFVRS</sequence>
<dbReference type="Gene3D" id="3.40.50.300">
    <property type="entry name" value="P-loop containing nucleotide triphosphate hydrolases"/>
    <property type="match status" value="1"/>
</dbReference>
<dbReference type="PROSITE" id="PS50893">
    <property type="entry name" value="ABC_TRANSPORTER_2"/>
    <property type="match status" value="1"/>
</dbReference>
<dbReference type="PANTHER" id="PTHR42781:SF4">
    <property type="entry name" value="SPERMIDINE_PUTRESCINE IMPORT ATP-BINDING PROTEIN POTA"/>
    <property type="match status" value="1"/>
</dbReference>
<dbReference type="PANTHER" id="PTHR42781">
    <property type="entry name" value="SPERMIDINE/PUTRESCINE IMPORT ATP-BINDING PROTEIN POTA"/>
    <property type="match status" value="1"/>
</dbReference>
<proteinExistence type="predicted"/>
<reference evidence="5 6" key="1">
    <citation type="submission" date="2019-08" db="EMBL/GenBank/DDBJ databases">
        <title>In-depth cultivation of the pig gut microbiome towards novel bacterial diversity and tailored functional studies.</title>
        <authorList>
            <person name="Wylensek D."/>
            <person name="Hitch T.C.A."/>
            <person name="Clavel T."/>
        </authorList>
    </citation>
    <scope>NUCLEOTIDE SEQUENCE [LARGE SCALE GENOMIC DNA]</scope>
    <source>
        <strain evidence="5 6">BL-389-WT-3D</strain>
    </source>
</reference>
<evidence type="ECO:0000313" key="6">
    <source>
        <dbReference type="Proteomes" id="UP000462363"/>
    </source>
</evidence>